<dbReference type="AlphaFoldDB" id="A0A0E9XSX6"/>
<protein>
    <submittedName>
        <fullName evidence="2">Uncharacterized protein</fullName>
    </submittedName>
</protein>
<dbReference type="EMBL" id="GBXM01003046">
    <property type="protein sequence ID" value="JAI05532.1"/>
    <property type="molecule type" value="Transcribed_RNA"/>
</dbReference>
<name>A0A0E9XSX6_ANGAN</name>
<accession>A0A0E9XSX6</accession>
<reference evidence="2" key="1">
    <citation type="submission" date="2014-11" db="EMBL/GenBank/DDBJ databases">
        <authorList>
            <person name="Amaro Gonzalez C."/>
        </authorList>
    </citation>
    <scope>NUCLEOTIDE SEQUENCE</scope>
</reference>
<sequence length="58" mass="6287">MSPFLSLFKKKNDGSHHPSESPSPFYHKSYILTTPLSTLHTPSSAGHVIHHGGGGWCS</sequence>
<organism evidence="2">
    <name type="scientific">Anguilla anguilla</name>
    <name type="common">European freshwater eel</name>
    <name type="synonym">Muraena anguilla</name>
    <dbReference type="NCBI Taxonomy" id="7936"/>
    <lineage>
        <taxon>Eukaryota</taxon>
        <taxon>Metazoa</taxon>
        <taxon>Chordata</taxon>
        <taxon>Craniata</taxon>
        <taxon>Vertebrata</taxon>
        <taxon>Euteleostomi</taxon>
        <taxon>Actinopterygii</taxon>
        <taxon>Neopterygii</taxon>
        <taxon>Teleostei</taxon>
        <taxon>Anguilliformes</taxon>
        <taxon>Anguillidae</taxon>
        <taxon>Anguilla</taxon>
    </lineage>
</organism>
<feature type="compositionally biased region" description="Basic and acidic residues" evidence="1">
    <location>
        <begin position="10"/>
        <end position="19"/>
    </location>
</feature>
<reference evidence="2" key="2">
    <citation type="journal article" date="2015" name="Fish Shellfish Immunol.">
        <title>Early steps in the European eel (Anguilla anguilla)-Vibrio vulnificus interaction in the gills: Role of the RtxA13 toxin.</title>
        <authorList>
            <person name="Callol A."/>
            <person name="Pajuelo D."/>
            <person name="Ebbesson L."/>
            <person name="Teles M."/>
            <person name="MacKenzie S."/>
            <person name="Amaro C."/>
        </authorList>
    </citation>
    <scope>NUCLEOTIDE SEQUENCE</scope>
</reference>
<evidence type="ECO:0000313" key="2">
    <source>
        <dbReference type="EMBL" id="JAI05532.1"/>
    </source>
</evidence>
<feature type="region of interest" description="Disordered" evidence="1">
    <location>
        <begin position="1"/>
        <end position="24"/>
    </location>
</feature>
<proteinExistence type="predicted"/>
<evidence type="ECO:0000256" key="1">
    <source>
        <dbReference type="SAM" id="MobiDB-lite"/>
    </source>
</evidence>